<dbReference type="SUPFAM" id="SSF54695">
    <property type="entry name" value="POZ domain"/>
    <property type="match status" value="1"/>
</dbReference>
<dbReference type="EMBL" id="JAHMHS010000002">
    <property type="protein sequence ID" value="KAK1731480.1"/>
    <property type="molecule type" value="Genomic_DNA"/>
</dbReference>
<feature type="domain" description="BTB" evidence="1">
    <location>
        <begin position="16"/>
        <end position="83"/>
    </location>
</feature>
<keyword evidence="3" id="KW-1185">Reference proteome</keyword>
<dbReference type="PANTHER" id="PTHR24413">
    <property type="entry name" value="SPECKLE-TYPE POZ PROTEIN"/>
    <property type="match status" value="1"/>
</dbReference>
<name>A0AAD8XPV2_GLOAC</name>
<dbReference type="Gene3D" id="3.30.710.10">
    <property type="entry name" value="Potassium Channel Kv1.1, Chain A"/>
    <property type="match status" value="1"/>
</dbReference>
<proteinExistence type="predicted"/>
<gene>
    <name evidence="2" type="ORF">BDZ83DRAFT_645991</name>
</gene>
<dbReference type="RefSeq" id="XP_060371535.1">
    <property type="nucleotide sequence ID" value="XM_060509902.1"/>
</dbReference>
<reference evidence="2" key="1">
    <citation type="submission" date="2021-12" db="EMBL/GenBank/DDBJ databases">
        <title>Comparative genomics, transcriptomics and evolutionary studies reveal genomic signatures of adaptation to plant cell wall in hemibiotrophic fungi.</title>
        <authorList>
            <consortium name="DOE Joint Genome Institute"/>
            <person name="Baroncelli R."/>
            <person name="Diaz J.F."/>
            <person name="Benocci T."/>
            <person name="Peng M."/>
            <person name="Battaglia E."/>
            <person name="Haridas S."/>
            <person name="Andreopoulos W."/>
            <person name="Labutti K."/>
            <person name="Pangilinan J."/>
            <person name="Floch G.L."/>
            <person name="Makela M.R."/>
            <person name="Henrissat B."/>
            <person name="Grigoriev I.V."/>
            <person name="Crouch J.A."/>
            <person name="De Vries R.P."/>
            <person name="Sukno S.A."/>
            <person name="Thon M.R."/>
        </authorList>
    </citation>
    <scope>NUCLEOTIDE SEQUENCE</scope>
    <source>
        <strain evidence="2">CBS 112980</strain>
    </source>
</reference>
<evidence type="ECO:0000259" key="1">
    <source>
        <dbReference type="PROSITE" id="PS50097"/>
    </source>
</evidence>
<accession>A0AAD8XPV2</accession>
<sequence length="239" mass="27227">MAEEDNRWMMQTGTLSDFTIVCQDEKIPVHKVVLAMHSKYFETMLRSKNKESRDGVVEFEDVRPDLMRHLLDYFYKGTTEWNVPKADLLLHVELWILADRLDAKTAMLTIEKRTMAELKPFKNKTRVTGEGILDLVITHPTCETSVMPYIISEAAYVVLLDPKRQVSAGKVKDAISRHHTLAELMAYWSAKYVASSSHQGIISLSAKGEHVRDDVIAKYLTRPLPKKCLVRADSVPGPR</sequence>
<comment type="caution">
    <text evidence="2">The sequence shown here is derived from an EMBL/GenBank/DDBJ whole genome shotgun (WGS) entry which is preliminary data.</text>
</comment>
<dbReference type="InterPro" id="IPR000210">
    <property type="entry name" value="BTB/POZ_dom"/>
</dbReference>
<organism evidence="2 3">
    <name type="scientific">Glomerella acutata</name>
    <name type="common">Colletotrichum acutatum</name>
    <dbReference type="NCBI Taxonomy" id="27357"/>
    <lineage>
        <taxon>Eukaryota</taxon>
        <taxon>Fungi</taxon>
        <taxon>Dikarya</taxon>
        <taxon>Ascomycota</taxon>
        <taxon>Pezizomycotina</taxon>
        <taxon>Sordariomycetes</taxon>
        <taxon>Hypocreomycetidae</taxon>
        <taxon>Glomerellales</taxon>
        <taxon>Glomerellaceae</taxon>
        <taxon>Colletotrichum</taxon>
        <taxon>Colletotrichum acutatum species complex</taxon>
    </lineage>
</organism>
<dbReference type="InterPro" id="IPR011333">
    <property type="entry name" value="SKP1/BTB/POZ_sf"/>
</dbReference>
<dbReference type="PROSITE" id="PS50097">
    <property type="entry name" value="BTB"/>
    <property type="match status" value="1"/>
</dbReference>
<evidence type="ECO:0000313" key="3">
    <source>
        <dbReference type="Proteomes" id="UP001244207"/>
    </source>
</evidence>
<protein>
    <submittedName>
        <fullName evidence="2">BTB/POZ protein</fullName>
    </submittedName>
</protein>
<dbReference type="CDD" id="cd18186">
    <property type="entry name" value="BTB_POZ_ZBTB_KLHL-like"/>
    <property type="match status" value="1"/>
</dbReference>
<dbReference type="Proteomes" id="UP001244207">
    <property type="component" value="Unassembled WGS sequence"/>
</dbReference>
<dbReference type="AlphaFoldDB" id="A0AAD8XPV2"/>
<dbReference type="Pfam" id="PF00651">
    <property type="entry name" value="BTB"/>
    <property type="match status" value="1"/>
</dbReference>
<dbReference type="GeneID" id="85393801"/>
<dbReference type="SMART" id="SM00225">
    <property type="entry name" value="BTB"/>
    <property type="match status" value="1"/>
</dbReference>
<evidence type="ECO:0000313" key="2">
    <source>
        <dbReference type="EMBL" id="KAK1731480.1"/>
    </source>
</evidence>